<protein>
    <recommendedName>
        <fullName evidence="2">CobB/CobQ-like glutamine amidotransferase domain-containing protein</fullName>
    </recommendedName>
</protein>
<dbReference type="AlphaFoldDB" id="A0A3S0BVC9"/>
<reference evidence="3 4" key="1">
    <citation type="submission" date="2018-12" db="EMBL/GenBank/DDBJ databases">
        <title>Bacillus ochoae sp. nov., Paenibacillus whitsoniae sp. nov., Paenibacillus spiritus sp. nov. Isolated from the Mars Exploration Rover during spacecraft assembly.</title>
        <authorList>
            <person name="Seuylemezian A."/>
            <person name="Vaishampayan P."/>
        </authorList>
    </citation>
    <scope>NUCLEOTIDE SEQUENCE [LARGE SCALE GENOMIC DNA]</scope>
    <source>
        <strain evidence="3 4">MER 54</strain>
    </source>
</reference>
<feature type="domain" description="CobB/CobQ-like glutamine amidotransferase" evidence="2">
    <location>
        <begin position="9"/>
        <end position="96"/>
    </location>
</feature>
<evidence type="ECO:0000313" key="3">
    <source>
        <dbReference type="EMBL" id="RTE09189.1"/>
    </source>
</evidence>
<keyword evidence="1" id="KW-0315">Glutamine amidotransferase</keyword>
<evidence type="ECO:0000259" key="2">
    <source>
        <dbReference type="Pfam" id="PF07685"/>
    </source>
</evidence>
<evidence type="ECO:0000256" key="1">
    <source>
        <dbReference type="ARBA" id="ARBA00022962"/>
    </source>
</evidence>
<dbReference type="Pfam" id="PF07685">
    <property type="entry name" value="GATase_3"/>
    <property type="match status" value="1"/>
</dbReference>
<name>A0A3S0BVC9_9BACL</name>
<dbReference type="InterPro" id="IPR029062">
    <property type="entry name" value="Class_I_gatase-like"/>
</dbReference>
<organism evidence="3 4">
    <name type="scientific">Paenibacillus whitsoniae</name>
    <dbReference type="NCBI Taxonomy" id="2496558"/>
    <lineage>
        <taxon>Bacteria</taxon>
        <taxon>Bacillati</taxon>
        <taxon>Bacillota</taxon>
        <taxon>Bacilli</taxon>
        <taxon>Bacillales</taxon>
        <taxon>Paenibacillaceae</taxon>
        <taxon>Paenibacillus</taxon>
    </lineage>
</organism>
<comment type="caution">
    <text evidence="3">The sequence shown here is derived from an EMBL/GenBank/DDBJ whole genome shotgun (WGS) entry which is preliminary data.</text>
</comment>
<dbReference type="SUPFAM" id="SSF52317">
    <property type="entry name" value="Class I glutamine amidotransferase-like"/>
    <property type="match status" value="1"/>
</dbReference>
<dbReference type="OrthoDB" id="9782045at2"/>
<gene>
    <name evidence="3" type="ORF">EJQ19_12450</name>
</gene>
<dbReference type="GO" id="GO:0003824">
    <property type="term" value="F:catalytic activity"/>
    <property type="evidence" value="ECO:0007669"/>
    <property type="project" value="InterPro"/>
</dbReference>
<evidence type="ECO:0000313" key="4">
    <source>
        <dbReference type="Proteomes" id="UP000276128"/>
    </source>
</evidence>
<accession>A0A3S0BVC9</accession>
<keyword evidence="4" id="KW-1185">Reference proteome</keyword>
<proteinExistence type="predicted"/>
<dbReference type="Proteomes" id="UP000276128">
    <property type="component" value="Unassembled WGS sequence"/>
</dbReference>
<dbReference type="EMBL" id="RXHU01000034">
    <property type="protein sequence ID" value="RTE09189.1"/>
    <property type="molecule type" value="Genomic_DNA"/>
</dbReference>
<dbReference type="InterPro" id="IPR011698">
    <property type="entry name" value="GATase_3"/>
</dbReference>
<sequence length="98" mass="10799">MVKLPLMYDGVGCLAICGGYQLLGNYYMTSDGTPIKGLDVCEFYSEEKKNRMVGNVVVDTPDFGHLLGFENHSGRTFHQYEPLGKVIKGYGNNGEDGK</sequence>
<dbReference type="RefSeq" id="WP_126141553.1">
    <property type="nucleotide sequence ID" value="NZ_RXHU01000034.1"/>
</dbReference>